<dbReference type="InterPro" id="IPR050951">
    <property type="entry name" value="Retrovirus_Pol_polyprotein"/>
</dbReference>
<dbReference type="GO" id="GO:0015074">
    <property type="term" value="P:DNA integration"/>
    <property type="evidence" value="ECO:0007669"/>
    <property type="project" value="InterPro"/>
</dbReference>
<evidence type="ECO:0000313" key="4">
    <source>
        <dbReference type="Proteomes" id="UP001231189"/>
    </source>
</evidence>
<dbReference type="Pfam" id="PF00665">
    <property type="entry name" value="rve"/>
    <property type="match status" value="1"/>
</dbReference>
<gene>
    <name evidence="3" type="ORF">QYE76_009903</name>
</gene>
<dbReference type="Proteomes" id="UP001231189">
    <property type="component" value="Unassembled WGS sequence"/>
</dbReference>
<dbReference type="PANTHER" id="PTHR37984">
    <property type="entry name" value="PROTEIN CBG26694"/>
    <property type="match status" value="1"/>
</dbReference>
<dbReference type="AlphaFoldDB" id="A0AAD8TTZ8"/>
<reference evidence="3" key="1">
    <citation type="submission" date="2023-07" db="EMBL/GenBank/DDBJ databases">
        <title>A chromosome-level genome assembly of Lolium multiflorum.</title>
        <authorList>
            <person name="Chen Y."/>
            <person name="Copetti D."/>
            <person name="Kolliker R."/>
            <person name="Studer B."/>
        </authorList>
    </citation>
    <scope>NUCLEOTIDE SEQUENCE</scope>
    <source>
        <strain evidence="3">02402/16</strain>
        <tissue evidence="3">Leaf</tissue>
    </source>
</reference>
<dbReference type="Gene3D" id="3.30.420.10">
    <property type="entry name" value="Ribonuclease H-like superfamily/Ribonuclease H"/>
    <property type="match status" value="1"/>
</dbReference>
<dbReference type="InterPro" id="IPR001584">
    <property type="entry name" value="Integrase_cat-core"/>
</dbReference>
<dbReference type="GO" id="GO:0003676">
    <property type="term" value="F:nucleic acid binding"/>
    <property type="evidence" value="ECO:0007669"/>
    <property type="project" value="InterPro"/>
</dbReference>
<dbReference type="EMBL" id="JAUUTY010000001">
    <property type="protein sequence ID" value="KAK1693206.1"/>
    <property type="molecule type" value="Genomic_DNA"/>
</dbReference>
<sequence length="842" mass="94918">MAKDIVGLMQTTGNLVGMIETTKVTSAALVGGQENKKTWTDTGISLSSSIVGTSGMSRLPTIDNCPECSRRRAQVRFRVRRLGPLPSQNRKAESCQGEDFVESEDEEEDRYHRPRWCPDGLSHSQKRRVQRLRNLEEAEAQYLYTLRKARPDLAVKIQQTLEAESRPQKKEWRPKQAKADAKASVGTNMVFILPSEFCAPRTEEVSVAQLDCGPRRVIFEKPRERRSQNAEANDLAQMASGYKDVADGADVQVQFMEPDDWRADIFNYLKDSARGPPKWIRYKTMKYVLIGDDMFYRTLEGLLLKCLGPAESNRLLHEVHEGACGTHQSAHKMKWLIRRSGFYWPTMLEDCFKYYKGCQACQNFGSIQMVPASAMNPIIKPWPFRGWGMDMIGKINPPSSKGHAWVLAITDYFTKWVEAVPMKSVASKDVVSFVKEHVIHRFGIPQTITTDGGSVFVSHEFRNFCEDMGIKLIRSSPYYAQANGQAEASNKSLIKLIKRKIDEYPRRWHEVLSEALWAYRMSCHGAIKTSPYHLVYGQEAVLPWEITAGSRRVAFQNDLTTEEYAALMSDSIEDVTELRLWSLEKIKENKAKVARAYNKKVRPKEFHVGDLVWEAVLPLGTKDAVYGKWSPNWHGPYRVDQVLKGNAYMLEQLDGVKFQWLSMSSISRSISQLPSAQLPTRSSSLLMKPPAGASSSSSSSSPHPTRVEALGRWVLLEGGVLLRLFLLVGGEVRLPREEVIVVAAQLPVDEERRSSSPSVRGSSSSDSMEESQSLASQYSGARASYMAIRLTSGSSSLEEEDWKERPEETEEEEESMAAEKGFLPMASAEQGNEEANCLDKFK</sequence>
<evidence type="ECO:0000256" key="1">
    <source>
        <dbReference type="SAM" id="MobiDB-lite"/>
    </source>
</evidence>
<feature type="region of interest" description="Disordered" evidence="1">
    <location>
        <begin position="790"/>
        <end position="842"/>
    </location>
</feature>
<dbReference type="Pfam" id="PF17921">
    <property type="entry name" value="Integrase_H2C2"/>
    <property type="match status" value="1"/>
</dbReference>
<keyword evidence="4" id="KW-1185">Reference proteome</keyword>
<feature type="compositionally biased region" description="Low complexity" evidence="1">
    <location>
        <begin position="755"/>
        <end position="776"/>
    </location>
</feature>
<feature type="region of interest" description="Disordered" evidence="1">
    <location>
        <begin position="87"/>
        <end position="108"/>
    </location>
</feature>
<feature type="domain" description="Integrase catalytic" evidence="2">
    <location>
        <begin position="379"/>
        <end position="539"/>
    </location>
</feature>
<dbReference type="Gene3D" id="1.10.340.70">
    <property type="match status" value="1"/>
</dbReference>
<organism evidence="3 4">
    <name type="scientific">Lolium multiflorum</name>
    <name type="common">Italian ryegrass</name>
    <name type="synonym">Lolium perenne subsp. multiflorum</name>
    <dbReference type="NCBI Taxonomy" id="4521"/>
    <lineage>
        <taxon>Eukaryota</taxon>
        <taxon>Viridiplantae</taxon>
        <taxon>Streptophyta</taxon>
        <taxon>Embryophyta</taxon>
        <taxon>Tracheophyta</taxon>
        <taxon>Spermatophyta</taxon>
        <taxon>Magnoliopsida</taxon>
        <taxon>Liliopsida</taxon>
        <taxon>Poales</taxon>
        <taxon>Poaceae</taxon>
        <taxon>BOP clade</taxon>
        <taxon>Pooideae</taxon>
        <taxon>Poodae</taxon>
        <taxon>Poeae</taxon>
        <taxon>Poeae Chloroplast Group 2 (Poeae type)</taxon>
        <taxon>Loliodinae</taxon>
        <taxon>Loliinae</taxon>
        <taxon>Lolium</taxon>
    </lineage>
</organism>
<dbReference type="PANTHER" id="PTHR37984:SF5">
    <property type="entry name" value="PROTEIN NYNRIN-LIKE"/>
    <property type="match status" value="1"/>
</dbReference>
<dbReference type="InterPro" id="IPR041588">
    <property type="entry name" value="Integrase_H2C2"/>
</dbReference>
<accession>A0AAD8TTZ8</accession>
<evidence type="ECO:0000259" key="2">
    <source>
        <dbReference type="PROSITE" id="PS50994"/>
    </source>
</evidence>
<feature type="region of interest" description="Disordered" evidence="1">
    <location>
        <begin position="750"/>
        <end position="776"/>
    </location>
</feature>
<proteinExistence type="predicted"/>
<feature type="compositionally biased region" description="Acidic residues" evidence="1">
    <location>
        <begin position="797"/>
        <end position="816"/>
    </location>
</feature>
<evidence type="ECO:0000313" key="3">
    <source>
        <dbReference type="EMBL" id="KAK1693206.1"/>
    </source>
</evidence>
<dbReference type="SUPFAM" id="SSF53098">
    <property type="entry name" value="Ribonuclease H-like"/>
    <property type="match status" value="1"/>
</dbReference>
<dbReference type="InterPro" id="IPR012337">
    <property type="entry name" value="RNaseH-like_sf"/>
</dbReference>
<feature type="compositionally biased region" description="Acidic residues" evidence="1">
    <location>
        <begin position="99"/>
        <end position="108"/>
    </location>
</feature>
<protein>
    <recommendedName>
        <fullName evidence="2">Integrase catalytic domain-containing protein</fullName>
    </recommendedName>
</protein>
<comment type="caution">
    <text evidence="3">The sequence shown here is derived from an EMBL/GenBank/DDBJ whole genome shotgun (WGS) entry which is preliminary data.</text>
</comment>
<dbReference type="InterPro" id="IPR036397">
    <property type="entry name" value="RNaseH_sf"/>
</dbReference>
<feature type="region of interest" description="Disordered" evidence="1">
    <location>
        <begin position="682"/>
        <end position="704"/>
    </location>
</feature>
<dbReference type="PROSITE" id="PS50994">
    <property type="entry name" value="INTEGRASE"/>
    <property type="match status" value="1"/>
</dbReference>
<name>A0AAD8TTZ8_LOLMU</name>